<reference evidence="2 3" key="1">
    <citation type="journal article" date="2014" name="Genome Biol. Evol.">
        <title>The secreted proteins of Achlya hypogyna and Thraustotheca clavata identify the ancestral oomycete secretome and reveal gene acquisitions by horizontal gene transfer.</title>
        <authorList>
            <person name="Misner I."/>
            <person name="Blouin N."/>
            <person name="Leonard G."/>
            <person name="Richards T.A."/>
            <person name="Lane C.E."/>
        </authorList>
    </citation>
    <scope>NUCLEOTIDE SEQUENCE [LARGE SCALE GENOMIC DNA]</scope>
    <source>
        <strain evidence="2 3">ATCC 34112</strain>
    </source>
</reference>
<protein>
    <recommendedName>
        <fullName evidence="1">Protein kinase domain-containing protein</fullName>
    </recommendedName>
</protein>
<organism evidence="2 3">
    <name type="scientific">Thraustotheca clavata</name>
    <dbReference type="NCBI Taxonomy" id="74557"/>
    <lineage>
        <taxon>Eukaryota</taxon>
        <taxon>Sar</taxon>
        <taxon>Stramenopiles</taxon>
        <taxon>Oomycota</taxon>
        <taxon>Saprolegniomycetes</taxon>
        <taxon>Saprolegniales</taxon>
        <taxon>Achlyaceae</taxon>
        <taxon>Thraustotheca</taxon>
    </lineage>
</organism>
<dbReference type="InterPro" id="IPR000719">
    <property type="entry name" value="Prot_kinase_dom"/>
</dbReference>
<gene>
    <name evidence="2" type="ORF">THRCLA_02263</name>
</gene>
<dbReference type="OrthoDB" id="4062651at2759"/>
<sequence>MTSFPNLEVADKKVKGLFYETSLGSIKVFVKSLPKFAHSDVRLLFDKEILLHQSLCHPNIVKLYDASMSTSEDPVMIFEFMNQGSLDTHFTNDPLSMSWERKLGIACDVARGIQCIHFNNMTHGNLLPCHVLLDENKPTKLTGLCSNEQADSQLEISAVQLNVTSCLYVAPEVILDDTQYEPPADVFAIGCIMWSLDIMNDIYSNYSAEKIEFRHIMDWISSGQFDLITREFTKDCPQWYVELAKECMRCDPSERPTIDQVIDHLENSS</sequence>
<dbReference type="InterPro" id="IPR051681">
    <property type="entry name" value="Ser/Thr_Kinases-Pseudokinases"/>
</dbReference>
<dbReference type="GO" id="GO:0004674">
    <property type="term" value="F:protein serine/threonine kinase activity"/>
    <property type="evidence" value="ECO:0007669"/>
    <property type="project" value="TreeGrafter"/>
</dbReference>
<dbReference type="Proteomes" id="UP000243217">
    <property type="component" value="Unassembled WGS sequence"/>
</dbReference>
<dbReference type="Pfam" id="PF00069">
    <property type="entry name" value="Pkinase"/>
    <property type="match status" value="1"/>
</dbReference>
<evidence type="ECO:0000313" key="3">
    <source>
        <dbReference type="Proteomes" id="UP000243217"/>
    </source>
</evidence>
<accession>A0A1W0A5R8</accession>
<dbReference type="EMBL" id="JNBS01000436">
    <property type="protein sequence ID" value="OQS05634.1"/>
    <property type="molecule type" value="Genomic_DNA"/>
</dbReference>
<dbReference type="AlphaFoldDB" id="A0A1W0A5R8"/>
<keyword evidence="3" id="KW-1185">Reference proteome</keyword>
<evidence type="ECO:0000313" key="2">
    <source>
        <dbReference type="EMBL" id="OQS05634.1"/>
    </source>
</evidence>
<feature type="domain" description="Protein kinase" evidence="1">
    <location>
        <begin position="1"/>
        <end position="267"/>
    </location>
</feature>
<comment type="caution">
    <text evidence="2">The sequence shown here is derived from an EMBL/GenBank/DDBJ whole genome shotgun (WGS) entry which is preliminary data.</text>
</comment>
<name>A0A1W0A5R8_9STRA</name>
<dbReference type="PANTHER" id="PTHR44329">
    <property type="entry name" value="SERINE/THREONINE-PROTEIN KINASE TNNI3K-RELATED"/>
    <property type="match status" value="1"/>
</dbReference>
<dbReference type="STRING" id="74557.A0A1W0A5R8"/>
<evidence type="ECO:0000259" key="1">
    <source>
        <dbReference type="PROSITE" id="PS50011"/>
    </source>
</evidence>
<dbReference type="PROSITE" id="PS50011">
    <property type="entry name" value="PROTEIN_KINASE_DOM"/>
    <property type="match status" value="1"/>
</dbReference>
<dbReference type="SUPFAM" id="SSF56112">
    <property type="entry name" value="Protein kinase-like (PK-like)"/>
    <property type="match status" value="1"/>
</dbReference>
<dbReference type="PIRSF" id="PIRSF000654">
    <property type="entry name" value="Integrin-linked_kinase"/>
    <property type="match status" value="1"/>
</dbReference>
<dbReference type="Gene3D" id="1.10.510.10">
    <property type="entry name" value="Transferase(Phosphotransferase) domain 1"/>
    <property type="match status" value="1"/>
</dbReference>
<dbReference type="GO" id="GO:0005524">
    <property type="term" value="F:ATP binding"/>
    <property type="evidence" value="ECO:0007669"/>
    <property type="project" value="InterPro"/>
</dbReference>
<dbReference type="InterPro" id="IPR011009">
    <property type="entry name" value="Kinase-like_dom_sf"/>
</dbReference>
<proteinExistence type="predicted"/>